<sequence>MRCQPPCPQHPGDPRESCRRWAAAFCPGPCRRAECCSSAVSGPELSGAKAIGGPPQNVSSVDFSWSRFVGGRLCLYGYLVRMPVDLIRPATQHGSRIDPDFCSPTRRTSPL</sequence>
<evidence type="ECO:0000313" key="3">
    <source>
        <dbReference type="Proteomes" id="UP000434172"/>
    </source>
</evidence>
<comment type="caution">
    <text evidence="2">The sequence shown here is derived from an EMBL/GenBank/DDBJ whole genome shotgun (WGS) entry which is preliminary data.</text>
</comment>
<evidence type="ECO:0000313" key="2">
    <source>
        <dbReference type="EMBL" id="KAF0326882.1"/>
    </source>
</evidence>
<proteinExistence type="predicted"/>
<dbReference type="Proteomes" id="UP000434172">
    <property type="component" value="Unassembled WGS sequence"/>
</dbReference>
<organism evidence="2 3">
    <name type="scientific">Colletotrichum asianum</name>
    <dbReference type="NCBI Taxonomy" id="702518"/>
    <lineage>
        <taxon>Eukaryota</taxon>
        <taxon>Fungi</taxon>
        <taxon>Dikarya</taxon>
        <taxon>Ascomycota</taxon>
        <taxon>Pezizomycotina</taxon>
        <taxon>Sordariomycetes</taxon>
        <taxon>Hypocreomycetidae</taxon>
        <taxon>Glomerellales</taxon>
        <taxon>Glomerellaceae</taxon>
        <taxon>Colletotrichum</taxon>
        <taxon>Colletotrichum gloeosporioides species complex</taxon>
    </lineage>
</organism>
<gene>
    <name evidence="2" type="ORF">GQ607_005940</name>
</gene>
<dbReference type="EMBL" id="WOWK01000027">
    <property type="protein sequence ID" value="KAF0326882.1"/>
    <property type="molecule type" value="Genomic_DNA"/>
</dbReference>
<dbReference type="AlphaFoldDB" id="A0A8H3WLT4"/>
<name>A0A8H3WLT4_9PEZI</name>
<reference evidence="2 3" key="1">
    <citation type="submission" date="2019-12" db="EMBL/GenBank/DDBJ databases">
        <title>A genome sequence resource for the geographically widespread anthracnose pathogen Colletotrichum asianum.</title>
        <authorList>
            <person name="Meng Y."/>
        </authorList>
    </citation>
    <scope>NUCLEOTIDE SEQUENCE [LARGE SCALE GENOMIC DNA]</scope>
    <source>
        <strain evidence="2 3">ICMP 18580</strain>
    </source>
</reference>
<evidence type="ECO:0000256" key="1">
    <source>
        <dbReference type="SAM" id="MobiDB-lite"/>
    </source>
</evidence>
<accession>A0A8H3WLT4</accession>
<feature type="region of interest" description="Disordered" evidence="1">
    <location>
        <begin position="92"/>
        <end position="111"/>
    </location>
</feature>
<keyword evidence="3" id="KW-1185">Reference proteome</keyword>
<protein>
    <submittedName>
        <fullName evidence="2">Uncharacterized protein</fullName>
    </submittedName>
</protein>